<dbReference type="Proteomes" id="UP000504617">
    <property type="component" value="Unplaced"/>
</dbReference>
<evidence type="ECO:0000256" key="4">
    <source>
        <dbReference type="SAM" id="SignalP"/>
    </source>
</evidence>
<dbReference type="SMART" id="SM00199">
    <property type="entry name" value="SCY"/>
    <property type="match status" value="1"/>
</dbReference>
<feature type="region of interest" description="Disordered" evidence="2">
    <location>
        <begin position="292"/>
        <end position="361"/>
    </location>
</feature>
<dbReference type="KEGG" id="tsr:106540593"/>
<keyword evidence="3" id="KW-1133">Transmembrane helix</keyword>
<accession>A0A6I9XK25</accession>
<dbReference type="RefSeq" id="XP_013911243.1">
    <property type="nucleotide sequence ID" value="XM_014055768.1"/>
</dbReference>
<reference evidence="7" key="1">
    <citation type="submission" date="2025-08" db="UniProtKB">
        <authorList>
            <consortium name="RefSeq"/>
        </authorList>
    </citation>
    <scope>IDENTIFICATION</scope>
</reference>
<evidence type="ECO:0000256" key="3">
    <source>
        <dbReference type="SAM" id="Phobius"/>
    </source>
</evidence>
<keyword evidence="6" id="KW-1185">Reference proteome</keyword>
<evidence type="ECO:0000256" key="1">
    <source>
        <dbReference type="ARBA" id="ARBA00022514"/>
    </source>
</evidence>
<proteinExistence type="predicted"/>
<evidence type="ECO:0000256" key="2">
    <source>
        <dbReference type="SAM" id="MobiDB-lite"/>
    </source>
</evidence>
<evidence type="ECO:0000313" key="6">
    <source>
        <dbReference type="Proteomes" id="UP000504617"/>
    </source>
</evidence>
<dbReference type="Pfam" id="PF00048">
    <property type="entry name" value="IL8"/>
    <property type="match status" value="1"/>
</dbReference>
<feature type="region of interest" description="Disordered" evidence="2">
    <location>
        <begin position="213"/>
        <end position="235"/>
    </location>
</feature>
<keyword evidence="1" id="KW-0202">Cytokine</keyword>
<dbReference type="Gene3D" id="2.40.50.40">
    <property type="match status" value="1"/>
</dbReference>
<gene>
    <name evidence="7" type="primary">LOC106540593</name>
</gene>
<protein>
    <submittedName>
        <fullName evidence="7">Uncharacterized protein LOC106540593</fullName>
    </submittedName>
</protein>
<dbReference type="InterPro" id="IPR001811">
    <property type="entry name" value="Chemokine_IL8-like_dom"/>
</dbReference>
<dbReference type="GeneID" id="106540593"/>
<dbReference type="SUPFAM" id="SSF54117">
    <property type="entry name" value="Interleukin 8-like chemokines"/>
    <property type="match status" value="1"/>
</dbReference>
<dbReference type="GO" id="GO:0008009">
    <property type="term" value="F:chemokine activity"/>
    <property type="evidence" value="ECO:0007669"/>
    <property type="project" value="InterPro"/>
</dbReference>
<name>A0A6I9XK25_9SAUR</name>
<feature type="chain" id="PRO_5026724239" evidence="4">
    <location>
        <begin position="23"/>
        <end position="459"/>
    </location>
</feature>
<dbReference type="InterPro" id="IPR036048">
    <property type="entry name" value="Interleukin_8-like_sf"/>
</dbReference>
<feature type="signal peptide" evidence="4">
    <location>
        <begin position="1"/>
        <end position="22"/>
    </location>
</feature>
<feature type="compositionally biased region" description="Polar residues" evidence="2">
    <location>
        <begin position="300"/>
        <end position="310"/>
    </location>
</feature>
<feature type="compositionally biased region" description="Low complexity" evidence="2">
    <location>
        <begin position="311"/>
        <end position="328"/>
    </location>
</feature>
<dbReference type="GO" id="GO:0005615">
    <property type="term" value="C:extracellular space"/>
    <property type="evidence" value="ECO:0007669"/>
    <property type="project" value="UniProtKB-KW"/>
</dbReference>
<sequence>MRNLLALLALTVACEWPIPAVAGEPDTTKACKMECLDHLRRKYPLSILESYTVSTCRGKTSIILKTKKNRFFCAKRDDDWVKKAMQAMDVRTKFGHTIKSLPVANRHSGETKLEVEGHAQPTKKISTTPYKTATLPVRTTGEAQPSVERGLSGMEATTSFALLIPQPETIADKSTLQPDSIANHEIGTETLEGHKGLGEHILSTKKGLEDFSGTTPQLVSPPMPFPGSDRTSTQSPAFVSETLANPSTRPSMNSPISKLLQKSVTKDKMLIMIPTKVSNSSDQHRLLFSSSSADHELQSAKGSTTQLPANSSSPSSRQSSSGRTSLSSVQFRGVVDAEREGGTTELPLSIGTGRTFPKPSDPLQIPGHRQETFIESTSIPNPNTPPGTVVCNPRSQTMVQNYIIPVLSIGVVLCVLLVVGGLVYFKRNLCIKRSPKRQVQGVMYYACDSQMESHSMELV</sequence>
<dbReference type="GO" id="GO:0006955">
    <property type="term" value="P:immune response"/>
    <property type="evidence" value="ECO:0007669"/>
    <property type="project" value="InterPro"/>
</dbReference>
<organism evidence="6 7">
    <name type="scientific">Thamnophis sirtalis</name>
    <dbReference type="NCBI Taxonomy" id="35019"/>
    <lineage>
        <taxon>Eukaryota</taxon>
        <taxon>Metazoa</taxon>
        <taxon>Chordata</taxon>
        <taxon>Craniata</taxon>
        <taxon>Vertebrata</taxon>
        <taxon>Euteleostomi</taxon>
        <taxon>Lepidosauria</taxon>
        <taxon>Squamata</taxon>
        <taxon>Bifurcata</taxon>
        <taxon>Unidentata</taxon>
        <taxon>Episquamata</taxon>
        <taxon>Toxicofera</taxon>
        <taxon>Serpentes</taxon>
        <taxon>Colubroidea</taxon>
        <taxon>Colubridae</taxon>
        <taxon>Natricinae</taxon>
        <taxon>Thamnophis</taxon>
    </lineage>
</organism>
<evidence type="ECO:0000259" key="5">
    <source>
        <dbReference type="SMART" id="SM00199"/>
    </source>
</evidence>
<feature type="transmembrane region" description="Helical" evidence="3">
    <location>
        <begin position="402"/>
        <end position="425"/>
    </location>
</feature>
<dbReference type="OrthoDB" id="9930747at2759"/>
<dbReference type="AlphaFoldDB" id="A0A6I9XK25"/>
<keyword evidence="3" id="KW-0472">Membrane</keyword>
<feature type="domain" description="Chemokine interleukin-8-like" evidence="5">
    <location>
        <begin position="28"/>
        <end position="88"/>
    </location>
</feature>
<evidence type="ECO:0000313" key="7">
    <source>
        <dbReference type="RefSeq" id="XP_013911243.1"/>
    </source>
</evidence>
<keyword evidence="4" id="KW-0732">Signal</keyword>
<keyword evidence="3" id="KW-0812">Transmembrane</keyword>